<evidence type="ECO:0000313" key="3">
    <source>
        <dbReference type="EMBL" id="MCW0482970.1"/>
    </source>
</evidence>
<reference evidence="3" key="1">
    <citation type="submission" date="2022-10" db="EMBL/GenBank/DDBJ databases">
        <title>Gaoshiqiia sediminis gen. nov., sp. nov., isolated from coastal sediment.</title>
        <authorList>
            <person name="Yu W.X."/>
            <person name="Mu D.S."/>
            <person name="Du J.Z."/>
            <person name="Liang Y.Q."/>
        </authorList>
    </citation>
    <scope>NUCLEOTIDE SEQUENCE</scope>
    <source>
        <strain evidence="3">A06</strain>
    </source>
</reference>
<dbReference type="RefSeq" id="WP_282591572.1">
    <property type="nucleotide sequence ID" value="NZ_JAPAAF010000010.1"/>
</dbReference>
<organism evidence="3 4">
    <name type="scientific">Gaoshiqia sediminis</name>
    <dbReference type="NCBI Taxonomy" id="2986998"/>
    <lineage>
        <taxon>Bacteria</taxon>
        <taxon>Pseudomonadati</taxon>
        <taxon>Bacteroidota</taxon>
        <taxon>Bacteroidia</taxon>
        <taxon>Marinilabiliales</taxon>
        <taxon>Prolixibacteraceae</taxon>
        <taxon>Gaoshiqia</taxon>
    </lineage>
</organism>
<dbReference type="AlphaFoldDB" id="A0AA41Y6X0"/>
<feature type="signal peptide" evidence="2">
    <location>
        <begin position="1"/>
        <end position="19"/>
    </location>
</feature>
<feature type="chain" id="PRO_5041252385" evidence="2">
    <location>
        <begin position="20"/>
        <end position="176"/>
    </location>
</feature>
<evidence type="ECO:0000313" key="4">
    <source>
        <dbReference type="Proteomes" id="UP001163821"/>
    </source>
</evidence>
<sequence length="176" mass="20129">MKFLASITVILFLALGLRAQESKSGTIVFEGFLMTEDSIPLENALLINYRTYKMIKTNQSGYFKTSLSEGDSLMINHVSMIPQIVLANRRKAEENKILVAYRTYLLDPMTTTNYEKEQGYLEETTKQIKAEIEEQILIDPNKRTGNDNQYDDDEQNPGATIIRISPKTKKKELPKD</sequence>
<evidence type="ECO:0000256" key="1">
    <source>
        <dbReference type="SAM" id="MobiDB-lite"/>
    </source>
</evidence>
<accession>A0AA41Y6X0</accession>
<dbReference type="EMBL" id="JAPAAF010000010">
    <property type="protein sequence ID" value="MCW0482970.1"/>
    <property type="molecule type" value="Genomic_DNA"/>
</dbReference>
<proteinExistence type="predicted"/>
<keyword evidence="2" id="KW-0732">Signal</keyword>
<evidence type="ECO:0000256" key="2">
    <source>
        <dbReference type="SAM" id="SignalP"/>
    </source>
</evidence>
<protein>
    <submittedName>
        <fullName evidence="3">Uncharacterized protein</fullName>
    </submittedName>
</protein>
<keyword evidence="4" id="KW-1185">Reference proteome</keyword>
<dbReference type="Proteomes" id="UP001163821">
    <property type="component" value="Unassembled WGS sequence"/>
</dbReference>
<comment type="caution">
    <text evidence="3">The sequence shown here is derived from an EMBL/GenBank/DDBJ whole genome shotgun (WGS) entry which is preliminary data.</text>
</comment>
<feature type="region of interest" description="Disordered" evidence="1">
    <location>
        <begin position="136"/>
        <end position="176"/>
    </location>
</feature>
<gene>
    <name evidence="3" type="ORF">N2K84_09540</name>
</gene>
<name>A0AA41Y6X0_9BACT</name>